<organism evidence="1 2">
    <name type="scientific">Sordaria brevicollis</name>
    <dbReference type="NCBI Taxonomy" id="83679"/>
    <lineage>
        <taxon>Eukaryota</taxon>
        <taxon>Fungi</taxon>
        <taxon>Dikarya</taxon>
        <taxon>Ascomycota</taxon>
        <taxon>Pezizomycotina</taxon>
        <taxon>Sordariomycetes</taxon>
        <taxon>Sordariomycetidae</taxon>
        <taxon>Sordariales</taxon>
        <taxon>Sordariaceae</taxon>
        <taxon>Sordaria</taxon>
    </lineage>
</organism>
<dbReference type="AlphaFoldDB" id="A0AAE0U355"/>
<gene>
    <name evidence="1" type="ORF">B0T20DRAFT_397226</name>
</gene>
<evidence type="ECO:0000313" key="1">
    <source>
        <dbReference type="EMBL" id="KAK3388900.1"/>
    </source>
</evidence>
<comment type="caution">
    <text evidence="1">The sequence shown here is derived from an EMBL/GenBank/DDBJ whole genome shotgun (WGS) entry which is preliminary data.</text>
</comment>
<evidence type="ECO:0000313" key="2">
    <source>
        <dbReference type="Proteomes" id="UP001281003"/>
    </source>
</evidence>
<dbReference type="Proteomes" id="UP001281003">
    <property type="component" value="Unassembled WGS sequence"/>
</dbReference>
<protein>
    <submittedName>
        <fullName evidence="1">Uncharacterized protein</fullName>
    </submittedName>
</protein>
<reference evidence="1" key="1">
    <citation type="journal article" date="2023" name="Mol. Phylogenet. Evol.">
        <title>Genome-scale phylogeny and comparative genomics of the fungal order Sordariales.</title>
        <authorList>
            <person name="Hensen N."/>
            <person name="Bonometti L."/>
            <person name="Westerberg I."/>
            <person name="Brannstrom I.O."/>
            <person name="Guillou S."/>
            <person name="Cros-Aarteil S."/>
            <person name="Calhoun S."/>
            <person name="Haridas S."/>
            <person name="Kuo A."/>
            <person name="Mondo S."/>
            <person name="Pangilinan J."/>
            <person name="Riley R."/>
            <person name="LaButti K."/>
            <person name="Andreopoulos B."/>
            <person name="Lipzen A."/>
            <person name="Chen C."/>
            <person name="Yan M."/>
            <person name="Daum C."/>
            <person name="Ng V."/>
            <person name="Clum A."/>
            <person name="Steindorff A."/>
            <person name="Ohm R.A."/>
            <person name="Martin F."/>
            <person name="Silar P."/>
            <person name="Natvig D.O."/>
            <person name="Lalanne C."/>
            <person name="Gautier V."/>
            <person name="Ament-Velasquez S.L."/>
            <person name="Kruys A."/>
            <person name="Hutchinson M.I."/>
            <person name="Powell A.J."/>
            <person name="Barry K."/>
            <person name="Miller A.N."/>
            <person name="Grigoriev I.V."/>
            <person name="Debuchy R."/>
            <person name="Gladieux P."/>
            <person name="Hiltunen Thoren M."/>
            <person name="Johannesson H."/>
        </authorList>
    </citation>
    <scope>NUCLEOTIDE SEQUENCE</scope>
    <source>
        <strain evidence="1">FGSC 1904</strain>
    </source>
</reference>
<proteinExistence type="predicted"/>
<dbReference type="EMBL" id="JAUTDP010000014">
    <property type="protein sequence ID" value="KAK3388900.1"/>
    <property type="molecule type" value="Genomic_DNA"/>
</dbReference>
<keyword evidence="2" id="KW-1185">Reference proteome</keyword>
<reference evidence="1" key="2">
    <citation type="submission" date="2023-07" db="EMBL/GenBank/DDBJ databases">
        <authorList>
            <consortium name="Lawrence Berkeley National Laboratory"/>
            <person name="Haridas S."/>
            <person name="Hensen N."/>
            <person name="Bonometti L."/>
            <person name="Westerberg I."/>
            <person name="Brannstrom I.O."/>
            <person name="Guillou S."/>
            <person name="Cros-Aarteil S."/>
            <person name="Calhoun S."/>
            <person name="Kuo A."/>
            <person name="Mondo S."/>
            <person name="Pangilinan J."/>
            <person name="Riley R."/>
            <person name="LaButti K."/>
            <person name="Andreopoulos B."/>
            <person name="Lipzen A."/>
            <person name="Chen C."/>
            <person name="Yanf M."/>
            <person name="Daum C."/>
            <person name="Ng V."/>
            <person name="Clum A."/>
            <person name="Steindorff A."/>
            <person name="Ohm R."/>
            <person name="Martin F."/>
            <person name="Silar P."/>
            <person name="Natvig D."/>
            <person name="Lalanne C."/>
            <person name="Gautier V."/>
            <person name="Ament-velasquez S.L."/>
            <person name="Kruys A."/>
            <person name="Hutchinson M.I."/>
            <person name="Powell A.J."/>
            <person name="Barry K."/>
            <person name="Miller A.N."/>
            <person name="Grigoriev I.V."/>
            <person name="Debuchy R."/>
            <person name="Gladieux P."/>
            <person name="Thoren M.H."/>
            <person name="Johannesson H."/>
        </authorList>
    </citation>
    <scope>NUCLEOTIDE SEQUENCE</scope>
    <source>
        <strain evidence="1">FGSC 1904</strain>
    </source>
</reference>
<sequence length="157" mass="17439">MARKRPAVTCILLHPPSPTDTHRIRTRIPDGRQLREEGEPNARPGQRVFETVLGTVLNALQSTAGTCWSHARTSTGFSSSTCRAPPLSCVNAIANPGKILCDTEEGNTTESEQQNSKNLQANPVPVLKKFKIYAMRRSIILERLWAVSSLRYLTDLR</sequence>
<name>A0AAE0U355_SORBR</name>
<accession>A0AAE0U355</accession>